<dbReference type="PANTHER" id="PTHR43022">
    <property type="entry name" value="PROTEIN SMF"/>
    <property type="match status" value="1"/>
</dbReference>
<dbReference type="EMBL" id="JAHBFI010000019">
    <property type="protein sequence ID" value="MBZ5962999.1"/>
    <property type="molecule type" value="Genomic_DNA"/>
</dbReference>
<comment type="similarity">
    <text evidence="1">Belongs to the DprA/Smf family.</text>
</comment>
<dbReference type="InterPro" id="IPR057666">
    <property type="entry name" value="DrpA_SLOG"/>
</dbReference>
<reference evidence="3" key="1">
    <citation type="submission" date="2021-05" db="EMBL/GenBank/DDBJ databases">
        <title>Pangenome of Leuconostoc gelidum warrants species status for Leuconostoc gelidum subsp. gasicomitatum.</title>
        <authorList>
            <person name="Johansson P."/>
            <person name="Sade E."/>
            <person name="Hultman J."/>
            <person name="Auvinen P."/>
            <person name="Bjorkroth J."/>
        </authorList>
    </citation>
    <scope>NUCLEOTIDE SEQUENCE</scope>
    <source>
        <strain evidence="3">A.21.4</strain>
    </source>
</reference>
<evidence type="ECO:0000313" key="4">
    <source>
        <dbReference type="Proteomes" id="UP000752647"/>
    </source>
</evidence>
<organism evidence="3 4">
    <name type="scientific">Leuconostoc gasicomitatum</name>
    <dbReference type="NCBI Taxonomy" id="115778"/>
    <lineage>
        <taxon>Bacteria</taxon>
        <taxon>Bacillati</taxon>
        <taxon>Bacillota</taxon>
        <taxon>Bacilli</taxon>
        <taxon>Lactobacillales</taxon>
        <taxon>Lactobacillaceae</taxon>
        <taxon>Leuconostoc</taxon>
        <taxon>Leuconostoc gelidum group</taxon>
    </lineage>
</organism>
<dbReference type="GO" id="GO:0009294">
    <property type="term" value="P:DNA-mediated transformation"/>
    <property type="evidence" value="ECO:0007669"/>
    <property type="project" value="InterPro"/>
</dbReference>
<dbReference type="InterPro" id="IPR003488">
    <property type="entry name" value="DprA"/>
</dbReference>
<dbReference type="Gene3D" id="3.40.50.450">
    <property type="match status" value="1"/>
</dbReference>
<evidence type="ECO:0000256" key="1">
    <source>
        <dbReference type="ARBA" id="ARBA00006525"/>
    </source>
</evidence>
<comment type="caution">
    <text evidence="3">The sequence shown here is derived from an EMBL/GenBank/DDBJ whole genome shotgun (WGS) entry which is preliminary data.</text>
</comment>
<evidence type="ECO:0000313" key="3">
    <source>
        <dbReference type="EMBL" id="MBZ5962999.1"/>
    </source>
</evidence>
<feature type="domain" description="Smf/DprA SLOG" evidence="2">
    <location>
        <begin position="74"/>
        <end position="282"/>
    </location>
</feature>
<dbReference type="Pfam" id="PF02481">
    <property type="entry name" value="DNA_processg_A"/>
    <property type="match status" value="1"/>
</dbReference>
<proteinExistence type="inferred from homology"/>
<protein>
    <submittedName>
        <fullName evidence="3">DNA-processing protein DprA</fullName>
    </submittedName>
</protein>
<evidence type="ECO:0000259" key="2">
    <source>
        <dbReference type="Pfam" id="PF02481"/>
    </source>
</evidence>
<dbReference type="Proteomes" id="UP000752647">
    <property type="component" value="Unassembled WGS sequence"/>
</dbReference>
<dbReference type="RefSeq" id="WP_224127045.1">
    <property type="nucleotide sequence ID" value="NZ_CBCPIF010000001.1"/>
</dbReference>
<accession>A0A9Q3XTJ2</accession>
<dbReference type="AlphaFoldDB" id="A0A9Q3XTJ2"/>
<dbReference type="NCBIfam" id="TIGR00732">
    <property type="entry name" value="dprA"/>
    <property type="match status" value="1"/>
</dbReference>
<dbReference type="PANTHER" id="PTHR43022:SF1">
    <property type="entry name" value="PROTEIN SMF"/>
    <property type="match status" value="1"/>
</dbReference>
<name>A0A9Q3XTJ2_9LACO</name>
<gene>
    <name evidence="3" type="primary">dprA</name>
    <name evidence="3" type="ORF">KIJ12_07590</name>
</gene>
<dbReference type="SUPFAM" id="SSF102405">
    <property type="entry name" value="MCP/YpsA-like"/>
    <property type="match status" value="1"/>
</dbReference>
<sequence>MNLNQQLLAIHLTQGIGIATESRLIEAMNSNLLPSIYPWPLDLLLQITHRGYHDRIRATYATALQRASNFKGNYITYPDDNYPQRLREIFEPPLVLFYEGHLAALNLPSLSVVGTRSATIYGLNSLRHLLPPVIQSSIAIVSGLAQGIDVMAHQITFANNGVPIAVIGTGTDVAYPRRNTSLQKQIAQQGLVVSEYGPGIGPHRSHFPARNRIIAGLSSATLVIEAKIKSGSLITANAALQNNREVLSIPGSIFSEESQGTNELLSLGAKLITKSQDIIESVQILDTI</sequence>